<feature type="transmembrane region" description="Helical" evidence="1">
    <location>
        <begin position="20"/>
        <end position="40"/>
    </location>
</feature>
<protein>
    <recommendedName>
        <fullName evidence="4">Secreted protein</fullName>
    </recommendedName>
</protein>
<dbReference type="RefSeq" id="WP_098468035.1">
    <property type="nucleotide sequence ID" value="NZ_PDJD01000001.1"/>
</dbReference>
<evidence type="ECO:0000256" key="1">
    <source>
        <dbReference type="SAM" id="Phobius"/>
    </source>
</evidence>
<feature type="transmembrane region" description="Helical" evidence="1">
    <location>
        <begin position="183"/>
        <end position="205"/>
    </location>
</feature>
<feature type="transmembrane region" description="Helical" evidence="1">
    <location>
        <begin position="217"/>
        <end position="237"/>
    </location>
</feature>
<accession>A0A2A9CYP6</accession>
<reference evidence="2 3" key="1">
    <citation type="submission" date="2017-10" db="EMBL/GenBank/DDBJ databases">
        <title>Sequencing the genomes of 1000 actinobacteria strains.</title>
        <authorList>
            <person name="Klenk H.-P."/>
        </authorList>
    </citation>
    <scope>NUCLEOTIDE SEQUENCE [LARGE SCALE GENOMIC DNA]</scope>
    <source>
        <strain evidence="2 3">DSM 21801</strain>
    </source>
</reference>
<keyword evidence="1" id="KW-0812">Transmembrane</keyword>
<sequence>MTARGTWRQRLTTTPGRLGLARLVAVVACLGIAAVGLLGARMQVAAFDSASQRVEEILDLQQAKTALSDANSTVATTFLLGGQEPRELSEEYSSALREAGWLLSAHGDLLVGGQEQDAVLADLAEYAGDVERARANNRQGYPVGSGYLATAAGLMVEDILPAVDGAVLDSADRAAGDFGRISGGVWIIAIGLLGIGILVAVQIWLARTTRRTVNLPLMSGFLLASLALLVAMGYAAGAGSQAAETRRASYTDALAASQALTETGQARTAAAFVLIERGSGDLYRAQVDEHHAAAASQIERIAGAGFAQGQRDALAQAQTGAFDALEAGDWDGAVTILTDPEGGAVTSYVDLSATLGTLLEERGAETTQELASAARGVATLGWITLGAGILGAGLAWRGFVPRLQEYR</sequence>
<proteinExistence type="predicted"/>
<keyword evidence="3" id="KW-1185">Reference proteome</keyword>
<keyword evidence="1" id="KW-1133">Transmembrane helix</keyword>
<keyword evidence="1" id="KW-0472">Membrane</keyword>
<comment type="caution">
    <text evidence="2">The sequence shown here is derived from an EMBL/GenBank/DDBJ whole genome shotgun (WGS) entry which is preliminary data.</text>
</comment>
<dbReference type="OrthoDB" id="3218196at2"/>
<dbReference type="AlphaFoldDB" id="A0A2A9CYP6"/>
<dbReference type="EMBL" id="PDJD01000001">
    <property type="protein sequence ID" value="PFG18802.1"/>
    <property type="molecule type" value="Genomic_DNA"/>
</dbReference>
<name>A0A2A9CYP6_9MICO</name>
<evidence type="ECO:0000313" key="2">
    <source>
        <dbReference type="EMBL" id="PFG18802.1"/>
    </source>
</evidence>
<organism evidence="2 3">
    <name type="scientific">Serinibacter salmoneus</name>
    <dbReference type="NCBI Taxonomy" id="556530"/>
    <lineage>
        <taxon>Bacteria</taxon>
        <taxon>Bacillati</taxon>
        <taxon>Actinomycetota</taxon>
        <taxon>Actinomycetes</taxon>
        <taxon>Micrococcales</taxon>
        <taxon>Beutenbergiaceae</taxon>
        <taxon>Serinibacter</taxon>
    </lineage>
</organism>
<evidence type="ECO:0000313" key="3">
    <source>
        <dbReference type="Proteomes" id="UP000224915"/>
    </source>
</evidence>
<feature type="transmembrane region" description="Helical" evidence="1">
    <location>
        <begin position="377"/>
        <end position="399"/>
    </location>
</feature>
<dbReference type="Proteomes" id="UP000224915">
    <property type="component" value="Unassembled WGS sequence"/>
</dbReference>
<evidence type="ECO:0008006" key="4">
    <source>
        <dbReference type="Google" id="ProtNLM"/>
    </source>
</evidence>
<gene>
    <name evidence="2" type="ORF">ATL40_0346</name>
</gene>